<dbReference type="Pfam" id="PF07696">
    <property type="entry name" value="7TMR-DISMED2"/>
    <property type="match status" value="1"/>
</dbReference>
<organism evidence="7 8">
    <name type="scientific">Parasphingorhabdus litoris</name>
    <dbReference type="NCBI Taxonomy" id="394733"/>
    <lineage>
        <taxon>Bacteria</taxon>
        <taxon>Pseudomonadati</taxon>
        <taxon>Pseudomonadota</taxon>
        <taxon>Alphaproteobacteria</taxon>
        <taxon>Sphingomonadales</taxon>
        <taxon>Sphingomonadaceae</taxon>
        <taxon>Parasphingorhabdus</taxon>
    </lineage>
</organism>
<evidence type="ECO:0000256" key="1">
    <source>
        <dbReference type="ARBA" id="ARBA00023015"/>
    </source>
</evidence>
<feature type="transmembrane region" description="Helical" evidence="5">
    <location>
        <begin position="258"/>
        <end position="278"/>
    </location>
</feature>
<feature type="transmembrane region" description="Helical" evidence="5">
    <location>
        <begin position="313"/>
        <end position="331"/>
    </location>
</feature>
<keyword evidence="4" id="KW-0175">Coiled coil</keyword>
<evidence type="ECO:0000313" key="8">
    <source>
        <dbReference type="Proteomes" id="UP001500713"/>
    </source>
</evidence>
<dbReference type="Pfam" id="PF07695">
    <property type="entry name" value="7TMR-DISM_7TM"/>
    <property type="match status" value="1"/>
</dbReference>
<feature type="transmembrane region" description="Helical" evidence="5">
    <location>
        <begin position="220"/>
        <end position="238"/>
    </location>
</feature>
<keyword evidence="5" id="KW-1133">Transmembrane helix</keyword>
<evidence type="ECO:0000256" key="2">
    <source>
        <dbReference type="ARBA" id="ARBA00023125"/>
    </source>
</evidence>
<feature type="coiled-coil region" evidence="4">
    <location>
        <begin position="408"/>
        <end position="435"/>
    </location>
</feature>
<dbReference type="SMART" id="SM00342">
    <property type="entry name" value="HTH_ARAC"/>
    <property type="match status" value="1"/>
</dbReference>
<evidence type="ECO:0000313" key="7">
    <source>
        <dbReference type="EMBL" id="GAA0475734.1"/>
    </source>
</evidence>
<dbReference type="InterPro" id="IPR018062">
    <property type="entry name" value="HTH_AraC-typ_CS"/>
</dbReference>
<feature type="transmembrane region" description="Helical" evidence="5">
    <location>
        <begin position="190"/>
        <end position="213"/>
    </location>
</feature>
<keyword evidence="5" id="KW-0812">Transmembrane</keyword>
<dbReference type="InterPro" id="IPR018060">
    <property type="entry name" value="HTH_AraC"/>
</dbReference>
<dbReference type="InterPro" id="IPR011622">
    <property type="entry name" value="7TMR_DISM_rcpt_extracell_dom2"/>
</dbReference>
<evidence type="ECO:0000256" key="5">
    <source>
        <dbReference type="SAM" id="Phobius"/>
    </source>
</evidence>
<proteinExistence type="predicted"/>
<comment type="caution">
    <text evidence="7">The sequence shown here is derived from an EMBL/GenBank/DDBJ whole genome shotgun (WGS) entry which is preliminary data.</text>
</comment>
<sequence>MLAMLLFSAIWPSESRAQTDHADCIASGVDQVPANILADLPDGQLKPLAASYFLDPAGTVSADSIASQDFTSTPCQEQFDIARSPGALWLKFTARNPHAEAQMWGISFMETVMDDVTLFQAQGGALVPIARDGRTIPAARSDNDRLQTSVSFGIEQGQEETYYVRVSGTYAPSVTPVIGSVNLLSRWSSGFTAISAVMLGFCIIMTLFSLILFRHIHPRFYQFYTAYLIGMFCMTFLFDGWPHVLFGSTISTQQWKPFIELAAGLVMIANIQYCRILLTIDTDPQQRKQAVFHWLTGLGVIGTLWAMIDPLDWGTPVSILLIINPFVLLYVSGRKMLDGVKQAVPVFASLFALSIGLFASLYFFKFPVPITETSSAFDLIMMRPITLSYTSSTIVEAIFMMVAISIMINAMQRQRNAAVTEAVRLRDKIDIAQKQPAPAAPVQAGAEDTGDTLDALLASSLDKKLPPPAGQGFLDRATQAVIENVSQRGFGAGALASTLGVTEKTLGRRLKKAQGLTPAAFIRSIRLSYARDLIMLRQFDTIAEIAEASGFSSVSHFAKLFRQEFKESPSEAFKSLESL</sequence>
<protein>
    <recommendedName>
        <fullName evidence="6">HTH araC/xylS-type domain-containing protein</fullName>
    </recommendedName>
</protein>
<reference evidence="7 8" key="1">
    <citation type="journal article" date="2019" name="Int. J. Syst. Evol. Microbiol.">
        <title>The Global Catalogue of Microorganisms (GCM) 10K type strain sequencing project: providing services to taxonomists for standard genome sequencing and annotation.</title>
        <authorList>
            <consortium name="The Broad Institute Genomics Platform"/>
            <consortium name="The Broad Institute Genome Sequencing Center for Infectious Disease"/>
            <person name="Wu L."/>
            <person name="Ma J."/>
        </authorList>
    </citation>
    <scope>NUCLEOTIDE SEQUENCE [LARGE SCALE GENOMIC DNA]</scope>
    <source>
        <strain evidence="7 8">JCM 14162</strain>
    </source>
</reference>
<keyword evidence="8" id="KW-1185">Reference proteome</keyword>
<dbReference type="InterPro" id="IPR009057">
    <property type="entry name" value="Homeodomain-like_sf"/>
</dbReference>
<dbReference type="PANTHER" id="PTHR43280">
    <property type="entry name" value="ARAC-FAMILY TRANSCRIPTIONAL REGULATOR"/>
    <property type="match status" value="1"/>
</dbReference>
<dbReference type="Proteomes" id="UP001500713">
    <property type="component" value="Unassembled WGS sequence"/>
</dbReference>
<keyword evidence="5" id="KW-0472">Membrane</keyword>
<dbReference type="SUPFAM" id="SSF46689">
    <property type="entry name" value="Homeodomain-like"/>
    <property type="match status" value="1"/>
</dbReference>
<dbReference type="Gene3D" id="2.60.40.2380">
    <property type="match status" value="1"/>
</dbReference>
<keyword evidence="3" id="KW-0804">Transcription</keyword>
<evidence type="ECO:0000259" key="6">
    <source>
        <dbReference type="PROSITE" id="PS01124"/>
    </source>
</evidence>
<keyword evidence="1" id="KW-0805">Transcription regulation</keyword>
<feature type="transmembrane region" description="Helical" evidence="5">
    <location>
        <begin position="384"/>
        <end position="408"/>
    </location>
</feature>
<evidence type="ECO:0000256" key="3">
    <source>
        <dbReference type="ARBA" id="ARBA00023163"/>
    </source>
</evidence>
<accession>A0ABN1AG82</accession>
<dbReference type="PANTHER" id="PTHR43280:SF2">
    <property type="entry name" value="HTH-TYPE TRANSCRIPTIONAL REGULATOR EXSA"/>
    <property type="match status" value="1"/>
</dbReference>
<feature type="transmembrane region" description="Helical" evidence="5">
    <location>
        <begin position="343"/>
        <end position="364"/>
    </location>
</feature>
<dbReference type="InterPro" id="IPR011623">
    <property type="entry name" value="7TMR_DISM_rcpt_extracell_dom1"/>
</dbReference>
<keyword evidence="2" id="KW-0238">DNA-binding</keyword>
<dbReference type="PROSITE" id="PS00041">
    <property type="entry name" value="HTH_ARAC_FAMILY_1"/>
    <property type="match status" value="1"/>
</dbReference>
<dbReference type="Gene3D" id="1.10.10.60">
    <property type="entry name" value="Homeodomain-like"/>
    <property type="match status" value="1"/>
</dbReference>
<gene>
    <name evidence="7" type="ORF">GCM10009096_16800</name>
</gene>
<dbReference type="PROSITE" id="PS01124">
    <property type="entry name" value="HTH_ARAC_FAMILY_2"/>
    <property type="match status" value="1"/>
</dbReference>
<feature type="domain" description="HTH araC/xylS-type" evidence="6">
    <location>
        <begin position="475"/>
        <end position="575"/>
    </location>
</feature>
<evidence type="ECO:0000256" key="4">
    <source>
        <dbReference type="SAM" id="Coils"/>
    </source>
</evidence>
<dbReference type="Pfam" id="PF12833">
    <property type="entry name" value="HTH_18"/>
    <property type="match status" value="1"/>
</dbReference>
<name>A0ABN1AG82_9SPHN</name>
<dbReference type="EMBL" id="BAAAEM010000002">
    <property type="protein sequence ID" value="GAA0475734.1"/>
    <property type="molecule type" value="Genomic_DNA"/>
</dbReference>
<feature type="transmembrane region" description="Helical" evidence="5">
    <location>
        <begin position="290"/>
        <end position="307"/>
    </location>
</feature>